<proteinExistence type="predicted"/>
<dbReference type="EMBL" id="CAKKNS010000001">
    <property type="protein sequence ID" value="CAH0416273.1"/>
    <property type="molecule type" value="Genomic_DNA"/>
</dbReference>
<dbReference type="RefSeq" id="WP_230096333.1">
    <property type="nucleotide sequence ID" value="NZ_CAKKNS010000001.1"/>
</dbReference>
<gene>
    <name evidence="1" type="ORF">WFA24289_00572</name>
</gene>
<protein>
    <submittedName>
        <fullName evidence="1">Uncharacterized protein</fullName>
    </submittedName>
</protein>
<comment type="caution">
    <text evidence="1">The sequence shown here is derived from an EMBL/GenBank/DDBJ whole genome shotgun (WGS) entry which is preliminary data.</text>
</comment>
<dbReference type="Proteomes" id="UP000789707">
    <property type="component" value="Unassembled WGS sequence"/>
</dbReference>
<accession>A0ABM8Z508</accession>
<keyword evidence="2" id="KW-1185">Reference proteome</keyword>
<reference evidence="1 2" key="1">
    <citation type="submission" date="2021-11" db="EMBL/GenBank/DDBJ databases">
        <authorList>
            <person name="Depoorter E."/>
        </authorList>
    </citation>
    <scope>NUCLEOTIDE SEQUENCE [LARGE SCALE GENOMIC DNA]</scope>
    <source>
        <strain evidence="1 2">LMG 24289</strain>
    </source>
</reference>
<evidence type="ECO:0000313" key="2">
    <source>
        <dbReference type="Proteomes" id="UP000789707"/>
    </source>
</evidence>
<evidence type="ECO:0000313" key="1">
    <source>
        <dbReference type="EMBL" id="CAH0416273.1"/>
    </source>
</evidence>
<organism evidence="1 2">
    <name type="scientific">Periweissella fabaria</name>
    <dbReference type="NCBI Taxonomy" id="546157"/>
    <lineage>
        <taxon>Bacteria</taxon>
        <taxon>Bacillati</taxon>
        <taxon>Bacillota</taxon>
        <taxon>Bacilli</taxon>
        <taxon>Lactobacillales</taxon>
        <taxon>Lactobacillaceae</taxon>
        <taxon>Periweissella</taxon>
    </lineage>
</organism>
<sequence length="108" mass="13252">MEHIKLDPIPNSKEIIERVNWFAERAEEILKCDYFELKEKFKDLKSFSDTEEKILEKNKNIVYAHKHLTIYKNYFSHLEITRDKTLIQKLREYITVKNIWFTNVKEKM</sequence>
<name>A0ABM8Z508_9LACO</name>